<name>A0A6A5KLK1_9PLEO</name>
<evidence type="ECO:0000313" key="2">
    <source>
        <dbReference type="EMBL" id="KAF1836980.1"/>
    </source>
</evidence>
<dbReference type="OrthoDB" id="10299802at2759"/>
<dbReference type="AlphaFoldDB" id="A0A6A5KLK1"/>
<keyword evidence="3" id="KW-1185">Reference proteome</keyword>
<proteinExistence type="predicted"/>
<accession>A0A6A5KLK1</accession>
<keyword evidence="1" id="KW-0732">Signal</keyword>
<sequence>MHALTLFIAIAAIGVSAKDCFKPPFQCDIKTSRRSLLPNLPTNLEVYSTTSPSHCSPIDCASACQHSLIKCQVLCAGDEDMPLCHVQWGAVGRDTVVRNGTGVVVGDDVD</sequence>
<feature type="chain" id="PRO_5025350970" evidence="1">
    <location>
        <begin position="18"/>
        <end position="110"/>
    </location>
</feature>
<dbReference type="Proteomes" id="UP000800040">
    <property type="component" value="Unassembled WGS sequence"/>
</dbReference>
<gene>
    <name evidence="2" type="ORF">BDW02DRAFT_628376</name>
</gene>
<dbReference type="EMBL" id="ML975267">
    <property type="protein sequence ID" value="KAF1836980.1"/>
    <property type="molecule type" value="Genomic_DNA"/>
</dbReference>
<organism evidence="2 3">
    <name type="scientific">Decorospora gaudefroyi</name>
    <dbReference type="NCBI Taxonomy" id="184978"/>
    <lineage>
        <taxon>Eukaryota</taxon>
        <taxon>Fungi</taxon>
        <taxon>Dikarya</taxon>
        <taxon>Ascomycota</taxon>
        <taxon>Pezizomycotina</taxon>
        <taxon>Dothideomycetes</taxon>
        <taxon>Pleosporomycetidae</taxon>
        <taxon>Pleosporales</taxon>
        <taxon>Pleosporineae</taxon>
        <taxon>Pleosporaceae</taxon>
        <taxon>Decorospora</taxon>
    </lineage>
</organism>
<evidence type="ECO:0000313" key="3">
    <source>
        <dbReference type="Proteomes" id="UP000800040"/>
    </source>
</evidence>
<protein>
    <submittedName>
        <fullName evidence="2">Uncharacterized protein</fullName>
    </submittedName>
</protein>
<feature type="signal peptide" evidence="1">
    <location>
        <begin position="1"/>
        <end position="17"/>
    </location>
</feature>
<evidence type="ECO:0000256" key="1">
    <source>
        <dbReference type="SAM" id="SignalP"/>
    </source>
</evidence>
<reference evidence="2" key="1">
    <citation type="submission" date="2020-01" db="EMBL/GenBank/DDBJ databases">
        <authorList>
            <consortium name="DOE Joint Genome Institute"/>
            <person name="Haridas S."/>
            <person name="Albert R."/>
            <person name="Binder M."/>
            <person name="Bloem J."/>
            <person name="Labutti K."/>
            <person name="Salamov A."/>
            <person name="Andreopoulos B."/>
            <person name="Baker S.E."/>
            <person name="Barry K."/>
            <person name="Bills G."/>
            <person name="Bluhm B.H."/>
            <person name="Cannon C."/>
            <person name="Castanera R."/>
            <person name="Culley D.E."/>
            <person name="Daum C."/>
            <person name="Ezra D."/>
            <person name="Gonzalez J.B."/>
            <person name="Henrissat B."/>
            <person name="Kuo A."/>
            <person name="Liang C."/>
            <person name="Lipzen A."/>
            <person name="Lutzoni F."/>
            <person name="Magnuson J."/>
            <person name="Mondo S."/>
            <person name="Nolan M."/>
            <person name="Ohm R."/>
            <person name="Pangilinan J."/>
            <person name="Park H.-J."/>
            <person name="Ramirez L."/>
            <person name="Alfaro M."/>
            <person name="Sun H."/>
            <person name="Tritt A."/>
            <person name="Yoshinaga Y."/>
            <person name="Zwiers L.-H."/>
            <person name="Turgeon B.G."/>
            <person name="Goodwin S.B."/>
            <person name="Spatafora J.W."/>
            <person name="Crous P.W."/>
            <person name="Grigoriev I.V."/>
        </authorList>
    </citation>
    <scope>NUCLEOTIDE SEQUENCE</scope>
    <source>
        <strain evidence="2">P77</strain>
    </source>
</reference>